<dbReference type="PROSITE" id="PS50850">
    <property type="entry name" value="MFS"/>
    <property type="match status" value="1"/>
</dbReference>
<feature type="domain" description="Major facilitator superfamily (MFS) profile" evidence="7">
    <location>
        <begin position="1"/>
        <end position="162"/>
    </location>
</feature>
<comment type="similarity">
    <text evidence="2">Belongs to the major facilitator superfamily. Sugar transporter (TC 2.A.1.1) family.</text>
</comment>
<comment type="caution">
    <text evidence="8">The sequence shown here is derived from an EMBL/GenBank/DDBJ whole genome shotgun (WGS) entry which is preliminary data.</text>
</comment>
<comment type="subcellular location">
    <subcellularLocation>
        <location evidence="1">Membrane</location>
        <topology evidence="1">Multi-pass membrane protein</topology>
    </subcellularLocation>
</comment>
<dbReference type="Gene3D" id="1.20.1250.20">
    <property type="entry name" value="MFS general substrate transporter like domains"/>
    <property type="match status" value="1"/>
</dbReference>
<feature type="transmembrane region" description="Helical" evidence="6">
    <location>
        <begin position="77"/>
        <end position="94"/>
    </location>
</feature>
<dbReference type="EMBL" id="JAVRRG010000186">
    <property type="protein sequence ID" value="KAK5079562.1"/>
    <property type="molecule type" value="Genomic_DNA"/>
</dbReference>
<dbReference type="PANTHER" id="PTHR48022">
    <property type="entry name" value="PLASTIDIC GLUCOSE TRANSPORTER 4"/>
    <property type="match status" value="1"/>
</dbReference>
<keyword evidence="3 6" id="KW-0812">Transmembrane</keyword>
<feature type="transmembrane region" description="Helical" evidence="6">
    <location>
        <begin position="137"/>
        <end position="158"/>
    </location>
</feature>
<dbReference type="InterPro" id="IPR005829">
    <property type="entry name" value="Sugar_transporter_CS"/>
</dbReference>
<dbReference type="PROSITE" id="PS00217">
    <property type="entry name" value="SUGAR_TRANSPORT_2"/>
    <property type="match status" value="1"/>
</dbReference>
<dbReference type="Proteomes" id="UP001345013">
    <property type="component" value="Unassembled WGS sequence"/>
</dbReference>
<evidence type="ECO:0000256" key="3">
    <source>
        <dbReference type="ARBA" id="ARBA00022692"/>
    </source>
</evidence>
<proteinExistence type="inferred from homology"/>
<protein>
    <recommendedName>
        <fullName evidence="7">Major facilitator superfamily (MFS) profile domain-containing protein</fullName>
    </recommendedName>
</protein>
<evidence type="ECO:0000313" key="9">
    <source>
        <dbReference type="Proteomes" id="UP001345013"/>
    </source>
</evidence>
<gene>
    <name evidence="8" type="ORF">LTR24_009158</name>
</gene>
<dbReference type="PANTHER" id="PTHR48022:SF30">
    <property type="entry name" value="MAJOR FACILITATOR SUPERFAMILY (MFS) PROFILE DOMAIN-CONTAINING PROTEIN"/>
    <property type="match status" value="1"/>
</dbReference>
<dbReference type="InterPro" id="IPR005828">
    <property type="entry name" value="MFS_sugar_transport-like"/>
</dbReference>
<reference evidence="8 9" key="1">
    <citation type="submission" date="2023-08" db="EMBL/GenBank/DDBJ databases">
        <title>Black Yeasts Isolated from many extreme environments.</title>
        <authorList>
            <person name="Coleine C."/>
            <person name="Stajich J.E."/>
            <person name="Selbmann L."/>
        </authorList>
    </citation>
    <scope>NUCLEOTIDE SEQUENCE [LARGE SCALE GENOMIC DNA]</scope>
    <source>
        <strain evidence="8 9">CCFEE 5885</strain>
    </source>
</reference>
<evidence type="ECO:0000256" key="6">
    <source>
        <dbReference type="SAM" id="Phobius"/>
    </source>
</evidence>
<dbReference type="InterPro" id="IPR020846">
    <property type="entry name" value="MFS_dom"/>
</dbReference>
<dbReference type="SUPFAM" id="SSF103473">
    <property type="entry name" value="MFS general substrate transporter"/>
    <property type="match status" value="1"/>
</dbReference>
<evidence type="ECO:0000313" key="8">
    <source>
        <dbReference type="EMBL" id="KAK5079562.1"/>
    </source>
</evidence>
<feature type="transmembrane region" description="Helical" evidence="6">
    <location>
        <begin position="21"/>
        <end position="38"/>
    </location>
</feature>
<evidence type="ECO:0000256" key="2">
    <source>
        <dbReference type="ARBA" id="ARBA00010992"/>
    </source>
</evidence>
<keyword evidence="5 6" id="KW-0472">Membrane</keyword>
<sequence>MDAMKPHTSFVNVVEVATTKVLARFFCFALIGAFIQTPTSDAWGRKRVTVVAAVFLVLGNVIQAGAVAIAMFLAAQYMTGVGVGMLISTTPVYVSEIAPAHSRGLLVGLQGNFIVGAYVLSSANALGFYFVDASYAWRLNFCPATFAGLVLLGSLWLLPESP</sequence>
<evidence type="ECO:0000256" key="5">
    <source>
        <dbReference type="ARBA" id="ARBA00023136"/>
    </source>
</evidence>
<dbReference type="InterPro" id="IPR050360">
    <property type="entry name" value="MFS_Sugar_Transporters"/>
</dbReference>
<evidence type="ECO:0000256" key="4">
    <source>
        <dbReference type="ARBA" id="ARBA00022989"/>
    </source>
</evidence>
<name>A0ABR0JY72_9EURO</name>
<feature type="transmembrane region" description="Helical" evidence="6">
    <location>
        <begin position="50"/>
        <end position="71"/>
    </location>
</feature>
<keyword evidence="4 6" id="KW-1133">Transmembrane helix</keyword>
<evidence type="ECO:0000256" key="1">
    <source>
        <dbReference type="ARBA" id="ARBA00004141"/>
    </source>
</evidence>
<organism evidence="8 9">
    <name type="scientific">Lithohypha guttulata</name>
    <dbReference type="NCBI Taxonomy" id="1690604"/>
    <lineage>
        <taxon>Eukaryota</taxon>
        <taxon>Fungi</taxon>
        <taxon>Dikarya</taxon>
        <taxon>Ascomycota</taxon>
        <taxon>Pezizomycotina</taxon>
        <taxon>Eurotiomycetes</taxon>
        <taxon>Chaetothyriomycetidae</taxon>
        <taxon>Chaetothyriales</taxon>
        <taxon>Trichomeriaceae</taxon>
        <taxon>Lithohypha</taxon>
    </lineage>
</organism>
<feature type="transmembrane region" description="Helical" evidence="6">
    <location>
        <begin position="106"/>
        <end position="131"/>
    </location>
</feature>
<evidence type="ECO:0000259" key="7">
    <source>
        <dbReference type="PROSITE" id="PS50850"/>
    </source>
</evidence>
<keyword evidence="9" id="KW-1185">Reference proteome</keyword>
<dbReference type="InterPro" id="IPR036259">
    <property type="entry name" value="MFS_trans_sf"/>
</dbReference>
<accession>A0ABR0JY72</accession>
<dbReference type="Pfam" id="PF00083">
    <property type="entry name" value="Sugar_tr"/>
    <property type="match status" value="1"/>
</dbReference>